<evidence type="ECO:0000313" key="2">
    <source>
        <dbReference type="Proteomes" id="UP000537592"/>
    </source>
</evidence>
<dbReference type="AlphaFoldDB" id="A0A7W5Z8E5"/>
<organism evidence="1 2">
    <name type="scientific">Pseudochelatococcus contaminans</name>
    <dbReference type="NCBI Taxonomy" id="1538103"/>
    <lineage>
        <taxon>Bacteria</taxon>
        <taxon>Pseudomonadati</taxon>
        <taxon>Pseudomonadota</taxon>
        <taxon>Alphaproteobacteria</taxon>
        <taxon>Hyphomicrobiales</taxon>
        <taxon>Chelatococcaceae</taxon>
        <taxon>Pseudochelatococcus</taxon>
    </lineage>
</organism>
<dbReference type="Proteomes" id="UP000537592">
    <property type="component" value="Unassembled WGS sequence"/>
</dbReference>
<comment type="caution">
    <text evidence="1">The sequence shown here is derived from an EMBL/GenBank/DDBJ whole genome shotgun (WGS) entry which is preliminary data.</text>
</comment>
<reference evidence="1 2" key="1">
    <citation type="submission" date="2020-08" db="EMBL/GenBank/DDBJ databases">
        <title>Genomic Encyclopedia of Type Strains, Phase IV (KMG-IV): sequencing the most valuable type-strain genomes for metagenomic binning, comparative biology and taxonomic classification.</title>
        <authorList>
            <person name="Goeker M."/>
        </authorList>
    </citation>
    <scope>NUCLEOTIDE SEQUENCE [LARGE SCALE GENOMIC DNA]</scope>
    <source>
        <strain evidence="1 2">DSM 28760</strain>
    </source>
</reference>
<keyword evidence="2" id="KW-1185">Reference proteome</keyword>
<dbReference type="EMBL" id="JACICC010000020">
    <property type="protein sequence ID" value="MBB3811472.1"/>
    <property type="molecule type" value="Genomic_DNA"/>
</dbReference>
<dbReference type="RefSeq" id="WP_183754848.1">
    <property type="nucleotide sequence ID" value="NZ_JACICC010000020.1"/>
</dbReference>
<name>A0A7W5Z8E5_9HYPH</name>
<sequence>MPINEILPFATASGANVMPQSDYASMGGRDLGFTSGVAQSRQLNKVWRQSSFVSAALSKCVVDRTGLDVADDGDVDGLAKKMAIAFPVPALLFYGSL</sequence>
<accession>A0A7W5Z8E5</accession>
<gene>
    <name evidence="1" type="ORF">FHS81_003587</name>
</gene>
<protein>
    <submittedName>
        <fullName evidence="1">Uncharacterized protein</fullName>
    </submittedName>
</protein>
<evidence type="ECO:0000313" key="1">
    <source>
        <dbReference type="EMBL" id="MBB3811472.1"/>
    </source>
</evidence>
<proteinExistence type="predicted"/>